<name>A0A5A9N3F6_9TELE</name>
<dbReference type="AlphaFoldDB" id="A0A5A9N3F6"/>
<feature type="region of interest" description="Disordered" evidence="1">
    <location>
        <begin position="180"/>
        <end position="202"/>
    </location>
</feature>
<accession>A0A5A9N3F6</accession>
<dbReference type="OrthoDB" id="5406275at2759"/>
<dbReference type="EMBL" id="SOYY01000024">
    <property type="protein sequence ID" value="KAA0703067.1"/>
    <property type="molecule type" value="Genomic_DNA"/>
</dbReference>
<keyword evidence="3" id="KW-1185">Reference proteome</keyword>
<organism evidence="2 3">
    <name type="scientific">Triplophysa tibetana</name>
    <dbReference type="NCBI Taxonomy" id="1572043"/>
    <lineage>
        <taxon>Eukaryota</taxon>
        <taxon>Metazoa</taxon>
        <taxon>Chordata</taxon>
        <taxon>Craniata</taxon>
        <taxon>Vertebrata</taxon>
        <taxon>Euteleostomi</taxon>
        <taxon>Actinopterygii</taxon>
        <taxon>Neopterygii</taxon>
        <taxon>Teleostei</taxon>
        <taxon>Ostariophysi</taxon>
        <taxon>Cypriniformes</taxon>
        <taxon>Nemacheilidae</taxon>
        <taxon>Triplophysa</taxon>
    </lineage>
</organism>
<evidence type="ECO:0000313" key="3">
    <source>
        <dbReference type="Proteomes" id="UP000324632"/>
    </source>
</evidence>
<dbReference type="PANTHER" id="PTHR33488">
    <property type="entry name" value="ZGC:162509"/>
    <property type="match status" value="1"/>
</dbReference>
<sequence>MDPIISSTQRITTAEDMRNQTELLSYSNLENYLTPAPMSIAILGELVFLSSKTDFSINKNSPTGGFKYMRYPESFRACLMQVGNSGWWAFNEAHKNMDQIRLHTSRIPDYTKRAVKILFQDNDEVINAHLPGQLKNIQIISDECFKLSVETEDHFKTVLYSIQELLTACMDSKTVYGNEREETRRKLDEAKMREQSAQETKRRTEQAMRDIDKDLERARGNFQKAVDSLPTGWNLIGMEIAGGIFQSFNTLLNGLTSFVANPVTRMCAVPTQVAETVQNIRSQARNNTIDDIISFSKSAEILALVVAIEENMFVTGQNEIDWKNLYDQKEEYTKTDFIEQQFKRILGDLEGVSECQGKSQINVVCQKGINICRQLACYAPEGECDKNKCLKIIKEFSELKKSARIFDNKSKASTQSPAVSPQPPMMFQKANNQECVNPAQRASENARFLIEQNRAQLSMSVEHREKCMEAHEKNEKDLTELINTMRNCEFKEIDFKTTIDMLVKGMEAMGELQQRWQKMVQFFQMISNIVKTNLSPCLKDFVSTSAGTKSLTYNAKLLSKDLIYEQAFQASNIANLVHMISGTYTEVSARYLMDSIGSLSALMTMDQSRPDFQAARHRFQDSCKAAEKNILQFVRNKKEEFENKSVARQQRIERELLAVLPPAPPEQMERIHEAVQAAFI</sequence>
<reference evidence="2 3" key="1">
    <citation type="journal article" date="2019" name="Mol. Ecol. Resour.">
        <title>Chromosome-level genome assembly of Triplophysa tibetana, a fish adapted to the harsh high-altitude environment of the Tibetan Plateau.</title>
        <authorList>
            <person name="Yang X."/>
            <person name="Liu H."/>
            <person name="Ma Z."/>
            <person name="Zou Y."/>
            <person name="Zou M."/>
            <person name="Mao Y."/>
            <person name="Li X."/>
            <person name="Wang H."/>
            <person name="Chen T."/>
            <person name="Wang W."/>
            <person name="Yang R."/>
        </authorList>
    </citation>
    <scope>NUCLEOTIDE SEQUENCE [LARGE SCALE GENOMIC DNA]</scope>
    <source>
        <strain evidence="2">TTIB1903HZAU</strain>
        <tissue evidence="2">Muscle</tissue>
    </source>
</reference>
<evidence type="ECO:0000256" key="1">
    <source>
        <dbReference type="SAM" id="MobiDB-lite"/>
    </source>
</evidence>
<protein>
    <submittedName>
        <fullName evidence="2">Uncharacterized protein</fullName>
    </submittedName>
</protein>
<dbReference type="Proteomes" id="UP000324632">
    <property type="component" value="Chromosome 24"/>
</dbReference>
<dbReference type="PANTHER" id="PTHR33488:SF2">
    <property type="entry name" value="EARLY ENDOSOME ANTIGEN 1-LIKE"/>
    <property type="match status" value="1"/>
</dbReference>
<proteinExistence type="predicted"/>
<evidence type="ECO:0000313" key="2">
    <source>
        <dbReference type="EMBL" id="KAA0703067.1"/>
    </source>
</evidence>
<comment type="caution">
    <text evidence="2">The sequence shown here is derived from an EMBL/GenBank/DDBJ whole genome shotgun (WGS) entry which is preliminary data.</text>
</comment>
<gene>
    <name evidence="2" type="ORF">E1301_Tti010825</name>
</gene>